<evidence type="ECO:0000313" key="3">
    <source>
        <dbReference type="Proteomes" id="UP000176864"/>
    </source>
</evidence>
<proteinExistence type="predicted"/>
<evidence type="ECO:0008006" key="4">
    <source>
        <dbReference type="Google" id="ProtNLM"/>
    </source>
</evidence>
<accession>A0A1F5NNB4</accession>
<feature type="transmembrane region" description="Helical" evidence="1">
    <location>
        <begin position="83"/>
        <end position="112"/>
    </location>
</feature>
<feature type="transmembrane region" description="Helical" evidence="1">
    <location>
        <begin position="49"/>
        <end position="71"/>
    </location>
</feature>
<dbReference type="STRING" id="1817824.A2751_00960"/>
<dbReference type="Proteomes" id="UP000176864">
    <property type="component" value="Unassembled WGS sequence"/>
</dbReference>
<dbReference type="Pfam" id="PF04306">
    <property type="entry name" value="DUF456"/>
    <property type="match status" value="1"/>
</dbReference>
<sequence length="161" mass="16931">MNYDILWTIVSGILILVGIVGTVAPFLPGPPLVLGGLILYGVATHFENFSGWAIAIFLVLTILTFAMDFFAPALGVRSSKKGALGAILGTVFGVVLLGPLGIIFGPLIGAFVGEFLTSYDTHKAAEAAWRAFLAFLIGTAIKLGVVFAMAGYFIYLLFAGN</sequence>
<dbReference type="InterPro" id="IPR007403">
    <property type="entry name" value="DUF456"/>
</dbReference>
<dbReference type="AlphaFoldDB" id="A0A1F5NNB4"/>
<organism evidence="2 3">
    <name type="scientific">Candidatus Doudnabacteria bacterium RIFCSPHIGHO2_01_FULL_46_14</name>
    <dbReference type="NCBI Taxonomy" id="1817824"/>
    <lineage>
        <taxon>Bacteria</taxon>
        <taxon>Candidatus Doudnaibacteriota</taxon>
    </lineage>
</organism>
<reference evidence="2 3" key="1">
    <citation type="journal article" date="2016" name="Nat. Commun.">
        <title>Thousands of microbial genomes shed light on interconnected biogeochemical processes in an aquifer system.</title>
        <authorList>
            <person name="Anantharaman K."/>
            <person name="Brown C.T."/>
            <person name="Hug L.A."/>
            <person name="Sharon I."/>
            <person name="Castelle C.J."/>
            <person name="Probst A.J."/>
            <person name="Thomas B.C."/>
            <person name="Singh A."/>
            <person name="Wilkins M.J."/>
            <person name="Karaoz U."/>
            <person name="Brodie E.L."/>
            <person name="Williams K.H."/>
            <person name="Hubbard S.S."/>
            <person name="Banfield J.F."/>
        </authorList>
    </citation>
    <scope>NUCLEOTIDE SEQUENCE [LARGE SCALE GENOMIC DNA]</scope>
</reference>
<gene>
    <name evidence="2" type="ORF">A2751_00960</name>
</gene>
<dbReference type="PANTHER" id="PTHR39165:SF1">
    <property type="entry name" value="DUF456 DOMAIN-CONTAINING PROTEIN"/>
    <property type="match status" value="1"/>
</dbReference>
<evidence type="ECO:0000313" key="2">
    <source>
        <dbReference type="EMBL" id="OGE79014.1"/>
    </source>
</evidence>
<protein>
    <recommendedName>
        <fullName evidence="4">DUF456 domain-containing protein</fullName>
    </recommendedName>
</protein>
<dbReference type="EMBL" id="MFEK01000010">
    <property type="protein sequence ID" value="OGE79014.1"/>
    <property type="molecule type" value="Genomic_DNA"/>
</dbReference>
<evidence type="ECO:0000256" key="1">
    <source>
        <dbReference type="SAM" id="Phobius"/>
    </source>
</evidence>
<feature type="transmembrane region" description="Helical" evidence="1">
    <location>
        <begin position="5"/>
        <end position="29"/>
    </location>
</feature>
<dbReference type="PANTHER" id="PTHR39165">
    <property type="entry name" value="IG HYPOTHETICAL 17883"/>
    <property type="match status" value="1"/>
</dbReference>
<name>A0A1F5NNB4_9BACT</name>
<keyword evidence="1" id="KW-0472">Membrane</keyword>
<comment type="caution">
    <text evidence="2">The sequence shown here is derived from an EMBL/GenBank/DDBJ whole genome shotgun (WGS) entry which is preliminary data.</text>
</comment>
<keyword evidence="1" id="KW-0812">Transmembrane</keyword>
<feature type="transmembrane region" description="Helical" evidence="1">
    <location>
        <begin position="132"/>
        <end position="158"/>
    </location>
</feature>
<keyword evidence="1" id="KW-1133">Transmembrane helix</keyword>